<evidence type="ECO:0000256" key="3">
    <source>
        <dbReference type="ARBA" id="ARBA00022723"/>
    </source>
</evidence>
<sequence>MLHITCKSVCKASLSTSKPVEMESFCRKLPKIELHAHLNGSLSSSTLKKLGCFEESIDKYQTINTDLKEVFSVFKIAHEATNNMENLYEATRSVIEEFAEDNVVYLELRTTPRSEETMSLDQYIDTVIKAIQENESSKIMVKLILSLDRSKAKEEQARTLDVIIKYKNQYPNLIKGVDLSGDPAKGKFFNDLFVKARENGLRTAIHCAELKNDDEVLEILKFNPDRLGHGTFLHPNYGGSAEIWKLYLAQNIPVECCMTSNVICLSATSYDKHHVQEWIKEQLPFSIATDDKGVFKTTLSNEFQLLYDNFKCSQLKLWEICNNSIEYSFASNEEKAFLKLALDQWKTKNIKPEIK</sequence>
<dbReference type="AlphaFoldDB" id="U4UKS5"/>
<gene>
    <name evidence="9" type="ORF">D910_11004</name>
</gene>
<dbReference type="GO" id="GO:0046103">
    <property type="term" value="P:inosine biosynthetic process"/>
    <property type="evidence" value="ECO:0007669"/>
    <property type="project" value="TreeGrafter"/>
</dbReference>
<keyword evidence="4" id="KW-0378">Hydrolase</keyword>
<accession>U4UKS5</accession>
<evidence type="ECO:0000256" key="4">
    <source>
        <dbReference type="ARBA" id="ARBA00022801"/>
    </source>
</evidence>
<dbReference type="InterPro" id="IPR006330">
    <property type="entry name" value="Ado/ade_deaminase"/>
</dbReference>
<dbReference type="GO" id="GO:0004000">
    <property type="term" value="F:adenosine deaminase activity"/>
    <property type="evidence" value="ECO:0007669"/>
    <property type="project" value="TreeGrafter"/>
</dbReference>
<evidence type="ECO:0000256" key="2">
    <source>
        <dbReference type="ARBA" id="ARBA00006676"/>
    </source>
</evidence>
<feature type="domain" description="Adenosine deaminase" evidence="8">
    <location>
        <begin position="30"/>
        <end position="342"/>
    </location>
</feature>
<proteinExistence type="inferred from homology"/>
<comment type="catalytic activity">
    <reaction evidence="7">
        <text>N(6)-methyl-AMP + H2O + H(+) = IMP + methylamine</text>
        <dbReference type="Rhea" id="RHEA:16001"/>
        <dbReference type="ChEBI" id="CHEBI:15377"/>
        <dbReference type="ChEBI" id="CHEBI:15378"/>
        <dbReference type="ChEBI" id="CHEBI:58053"/>
        <dbReference type="ChEBI" id="CHEBI:59338"/>
        <dbReference type="ChEBI" id="CHEBI:144842"/>
    </reaction>
    <physiologicalReaction direction="left-to-right" evidence="7">
        <dbReference type="Rhea" id="RHEA:16002"/>
    </physiologicalReaction>
</comment>
<dbReference type="OrthoDB" id="272271at2759"/>
<dbReference type="Gene3D" id="3.20.20.140">
    <property type="entry name" value="Metal-dependent hydrolases"/>
    <property type="match status" value="1"/>
</dbReference>
<keyword evidence="3" id="KW-0479">Metal-binding</keyword>
<dbReference type="Pfam" id="PF00962">
    <property type="entry name" value="A_deaminase"/>
    <property type="match status" value="1"/>
</dbReference>
<dbReference type="Proteomes" id="UP000030742">
    <property type="component" value="Unassembled WGS sequence"/>
</dbReference>
<evidence type="ECO:0000259" key="8">
    <source>
        <dbReference type="Pfam" id="PF00962"/>
    </source>
</evidence>
<evidence type="ECO:0000313" key="9">
    <source>
        <dbReference type="EMBL" id="ERL93717.1"/>
    </source>
</evidence>
<dbReference type="GO" id="GO:0046872">
    <property type="term" value="F:metal ion binding"/>
    <property type="evidence" value="ECO:0007669"/>
    <property type="project" value="UniProtKB-KW"/>
</dbReference>
<dbReference type="GO" id="GO:0009117">
    <property type="term" value="P:nucleotide metabolic process"/>
    <property type="evidence" value="ECO:0007669"/>
    <property type="project" value="UniProtKB-KW"/>
</dbReference>
<evidence type="ECO:0000256" key="6">
    <source>
        <dbReference type="ARBA" id="ARBA00023080"/>
    </source>
</evidence>
<dbReference type="SUPFAM" id="SSF51556">
    <property type="entry name" value="Metallo-dependent hydrolases"/>
    <property type="match status" value="1"/>
</dbReference>
<reference evidence="9 10" key="1">
    <citation type="journal article" date="2013" name="Genome Biol.">
        <title>Draft genome of the mountain pine beetle, Dendroctonus ponderosae Hopkins, a major forest pest.</title>
        <authorList>
            <person name="Keeling C.I."/>
            <person name="Yuen M.M."/>
            <person name="Liao N.Y."/>
            <person name="Docking T.R."/>
            <person name="Chan S.K."/>
            <person name="Taylor G.A."/>
            <person name="Palmquist D.L."/>
            <person name="Jackman S.D."/>
            <person name="Nguyen A."/>
            <person name="Li M."/>
            <person name="Henderson H."/>
            <person name="Janes J.K."/>
            <person name="Zhao Y."/>
            <person name="Pandoh P."/>
            <person name="Moore R."/>
            <person name="Sperling F.A."/>
            <person name="Huber D.P."/>
            <person name="Birol I."/>
            <person name="Jones S.J."/>
            <person name="Bohlmann J."/>
        </authorList>
    </citation>
    <scope>NUCLEOTIDE SEQUENCE</scope>
</reference>
<evidence type="ECO:0000256" key="7">
    <source>
        <dbReference type="ARBA" id="ARBA00048787"/>
    </source>
</evidence>
<dbReference type="InterPro" id="IPR001365">
    <property type="entry name" value="A_deaminase_dom"/>
</dbReference>
<organism evidence="9 10">
    <name type="scientific">Dendroctonus ponderosae</name>
    <name type="common">Mountain pine beetle</name>
    <dbReference type="NCBI Taxonomy" id="77166"/>
    <lineage>
        <taxon>Eukaryota</taxon>
        <taxon>Metazoa</taxon>
        <taxon>Ecdysozoa</taxon>
        <taxon>Arthropoda</taxon>
        <taxon>Hexapoda</taxon>
        <taxon>Insecta</taxon>
        <taxon>Pterygota</taxon>
        <taxon>Neoptera</taxon>
        <taxon>Endopterygota</taxon>
        <taxon>Coleoptera</taxon>
        <taxon>Polyphaga</taxon>
        <taxon>Cucujiformia</taxon>
        <taxon>Curculionidae</taxon>
        <taxon>Scolytinae</taxon>
        <taxon>Dendroctonus</taxon>
    </lineage>
</organism>
<keyword evidence="6" id="KW-0546">Nucleotide metabolism</keyword>
<comment type="cofactor">
    <cofactor evidence="1">
        <name>Zn(2+)</name>
        <dbReference type="ChEBI" id="CHEBI:29105"/>
    </cofactor>
</comment>
<comment type="similarity">
    <text evidence="2">Belongs to the metallo-dependent hydrolases superfamily. Adenosine and AMP deaminases family.</text>
</comment>
<dbReference type="STRING" id="77166.U4UKS5"/>
<evidence type="ECO:0000313" key="10">
    <source>
        <dbReference type="Proteomes" id="UP000030742"/>
    </source>
</evidence>
<dbReference type="EMBL" id="KB632370">
    <property type="protein sequence ID" value="ERL93717.1"/>
    <property type="molecule type" value="Genomic_DNA"/>
</dbReference>
<dbReference type="PANTHER" id="PTHR11409:SF42">
    <property type="entry name" value="ADENOSINE DEAMINASE-LIKE PROTEIN"/>
    <property type="match status" value="1"/>
</dbReference>
<dbReference type="PANTHER" id="PTHR11409">
    <property type="entry name" value="ADENOSINE DEAMINASE"/>
    <property type="match status" value="1"/>
</dbReference>
<dbReference type="CDD" id="cd00443">
    <property type="entry name" value="ADA_AMPD"/>
    <property type="match status" value="1"/>
</dbReference>
<evidence type="ECO:0000256" key="1">
    <source>
        <dbReference type="ARBA" id="ARBA00001947"/>
    </source>
</evidence>
<keyword evidence="5" id="KW-0862">Zinc</keyword>
<name>U4UKS5_DENPD</name>
<dbReference type="GO" id="GO:0006154">
    <property type="term" value="P:adenosine catabolic process"/>
    <property type="evidence" value="ECO:0007669"/>
    <property type="project" value="TreeGrafter"/>
</dbReference>
<dbReference type="InterPro" id="IPR032466">
    <property type="entry name" value="Metal_Hydrolase"/>
</dbReference>
<evidence type="ECO:0000256" key="5">
    <source>
        <dbReference type="ARBA" id="ARBA00022833"/>
    </source>
</evidence>
<protein>
    <recommendedName>
        <fullName evidence="8">Adenosine deaminase domain-containing protein</fullName>
    </recommendedName>
</protein>